<dbReference type="Proteomes" id="UP000053676">
    <property type="component" value="Unassembled WGS sequence"/>
</dbReference>
<keyword evidence="3 6" id="KW-1133">Transmembrane helix</keyword>
<evidence type="ECO:0000256" key="2">
    <source>
        <dbReference type="ARBA" id="ARBA00022692"/>
    </source>
</evidence>
<evidence type="ECO:0000256" key="3">
    <source>
        <dbReference type="ARBA" id="ARBA00022989"/>
    </source>
</evidence>
<feature type="signal peptide" evidence="7">
    <location>
        <begin position="1"/>
        <end position="24"/>
    </location>
</feature>
<evidence type="ECO:0000256" key="6">
    <source>
        <dbReference type="SAM" id="Phobius"/>
    </source>
</evidence>
<dbReference type="STRING" id="51031.W2TXU4"/>
<evidence type="ECO:0000256" key="4">
    <source>
        <dbReference type="ARBA" id="ARBA00023136"/>
    </source>
</evidence>
<keyword evidence="2 6" id="KW-0812">Transmembrane</keyword>
<dbReference type="AlphaFoldDB" id="W2TXU4"/>
<dbReference type="EMBL" id="KI657539">
    <property type="protein sequence ID" value="ETN86499.1"/>
    <property type="molecule type" value="Genomic_DNA"/>
</dbReference>
<dbReference type="OMA" id="QVSIRIC"/>
<dbReference type="Pfam" id="PF09335">
    <property type="entry name" value="VTT_dom"/>
    <property type="match status" value="1"/>
</dbReference>
<dbReference type="PANTHER" id="PTHR43220:SF20">
    <property type="entry name" value="TRANSMEMBRANE PROTEIN 41A"/>
    <property type="match status" value="1"/>
</dbReference>
<evidence type="ECO:0000256" key="5">
    <source>
        <dbReference type="ARBA" id="ARBA00025797"/>
    </source>
</evidence>
<keyword evidence="7" id="KW-0732">Signal</keyword>
<evidence type="ECO:0000256" key="7">
    <source>
        <dbReference type="SAM" id="SignalP"/>
    </source>
</evidence>
<keyword evidence="10" id="KW-1185">Reference proteome</keyword>
<dbReference type="InterPro" id="IPR045014">
    <property type="entry name" value="TM41A/B"/>
</dbReference>
<dbReference type="GO" id="GO:0016020">
    <property type="term" value="C:membrane"/>
    <property type="evidence" value="ECO:0007669"/>
    <property type="project" value="UniProtKB-SubCell"/>
</dbReference>
<dbReference type="KEGG" id="nai:NECAME_16292"/>
<feature type="domain" description="VTT" evidence="8">
    <location>
        <begin position="80"/>
        <end position="189"/>
    </location>
</feature>
<gene>
    <name evidence="9" type="ORF">NECAME_16292</name>
</gene>
<organism evidence="9 10">
    <name type="scientific">Necator americanus</name>
    <name type="common">Human hookworm</name>
    <dbReference type="NCBI Taxonomy" id="51031"/>
    <lineage>
        <taxon>Eukaryota</taxon>
        <taxon>Metazoa</taxon>
        <taxon>Ecdysozoa</taxon>
        <taxon>Nematoda</taxon>
        <taxon>Chromadorea</taxon>
        <taxon>Rhabditida</taxon>
        <taxon>Rhabditina</taxon>
        <taxon>Rhabditomorpha</taxon>
        <taxon>Strongyloidea</taxon>
        <taxon>Ancylostomatidae</taxon>
        <taxon>Bunostominae</taxon>
        <taxon>Necator</taxon>
    </lineage>
</organism>
<accession>W2TXU4</accession>
<reference evidence="10" key="1">
    <citation type="journal article" date="2014" name="Nat. Genet.">
        <title>Genome of the human hookworm Necator americanus.</title>
        <authorList>
            <person name="Tang Y.T."/>
            <person name="Gao X."/>
            <person name="Rosa B.A."/>
            <person name="Abubucker S."/>
            <person name="Hallsworth-Pepin K."/>
            <person name="Martin J."/>
            <person name="Tyagi R."/>
            <person name="Heizer E."/>
            <person name="Zhang X."/>
            <person name="Bhonagiri-Palsikar V."/>
            <person name="Minx P."/>
            <person name="Warren W.C."/>
            <person name="Wang Q."/>
            <person name="Zhan B."/>
            <person name="Hotez P.J."/>
            <person name="Sternberg P.W."/>
            <person name="Dougall A."/>
            <person name="Gaze S.T."/>
            <person name="Mulvenna J."/>
            <person name="Sotillo J."/>
            <person name="Ranganathan S."/>
            <person name="Rabelo E.M."/>
            <person name="Wilson R.K."/>
            <person name="Felgner P.L."/>
            <person name="Bethony J."/>
            <person name="Hawdon J.M."/>
            <person name="Gasser R.B."/>
            <person name="Loukas A."/>
            <person name="Mitreva M."/>
        </authorList>
    </citation>
    <scope>NUCLEOTIDE SEQUENCE [LARGE SCALE GENOMIC DNA]</scope>
</reference>
<feature type="transmembrane region" description="Helical" evidence="6">
    <location>
        <begin position="175"/>
        <end position="193"/>
    </location>
</feature>
<proteinExistence type="inferred from homology"/>
<dbReference type="OrthoDB" id="3364966at2759"/>
<evidence type="ECO:0000313" key="10">
    <source>
        <dbReference type="Proteomes" id="UP000053676"/>
    </source>
</evidence>
<feature type="transmembrane region" description="Helical" evidence="6">
    <location>
        <begin position="94"/>
        <end position="117"/>
    </location>
</feature>
<name>W2TXU4_NECAM</name>
<keyword evidence="4 6" id="KW-0472">Membrane</keyword>
<feature type="chain" id="PRO_5004825833" evidence="7">
    <location>
        <begin position="25"/>
        <end position="334"/>
    </location>
</feature>
<protein>
    <submittedName>
        <fullName evidence="9">SNARE-like domain protein</fullName>
    </submittedName>
</protein>
<evidence type="ECO:0000259" key="8">
    <source>
        <dbReference type="Pfam" id="PF09335"/>
    </source>
</evidence>
<comment type="subcellular location">
    <subcellularLocation>
        <location evidence="1">Membrane</location>
        <topology evidence="1">Multi-pass membrane protein</topology>
    </subcellularLocation>
</comment>
<sequence length="334" mass="38601">MTRLFILPAIFAISSLSLWYMICSAPGWESEGQFSAFELPKQFDNFTALADRFRHYKDEHFTYITTVFICTYLYKQTFAIPGSFFLNVIAGAVYDFWCGFILCCVLTTGGSTLCYLFSEQFGREYVMYYFGQKLTYLQQKIDDNSNRLMPFLLFARIFPISPSWLLNIVAPFLNIPLRIFVISAFVGQFFHHFRAGQRCAIYSLNNSDVNMLCIILGKSSLICSRRFSLISVLHYRNLSHFASCCLQYFYYGVTDYTIMLKIRLAPYNFICVQAGYILSELRSWDDIFSTSTMMKLFSIALLPLAYAIYVRPGAQKHQLIASVPEPEPHKMEIV</sequence>
<comment type="similarity">
    <text evidence="5">Belongs to the TMEM41 family.</text>
</comment>
<evidence type="ECO:0000313" key="9">
    <source>
        <dbReference type="EMBL" id="ETN86499.1"/>
    </source>
</evidence>
<dbReference type="InterPro" id="IPR032816">
    <property type="entry name" value="VTT_dom"/>
</dbReference>
<evidence type="ECO:0000256" key="1">
    <source>
        <dbReference type="ARBA" id="ARBA00004141"/>
    </source>
</evidence>
<feature type="transmembrane region" description="Helical" evidence="6">
    <location>
        <begin position="287"/>
        <end position="309"/>
    </location>
</feature>
<dbReference type="PANTHER" id="PTHR43220">
    <property type="match status" value="1"/>
</dbReference>